<feature type="non-terminal residue" evidence="1">
    <location>
        <position position="27"/>
    </location>
</feature>
<organism evidence="1 2">
    <name type="scientific">Trifolium medium</name>
    <dbReference type="NCBI Taxonomy" id="97028"/>
    <lineage>
        <taxon>Eukaryota</taxon>
        <taxon>Viridiplantae</taxon>
        <taxon>Streptophyta</taxon>
        <taxon>Embryophyta</taxon>
        <taxon>Tracheophyta</taxon>
        <taxon>Spermatophyta</taxon>
        <taxon>Magnoliopsida</taxon>
        <taxon>eudicotyledons</taxon>
        <taxon>Gunneridae</taxon>
        <taxon>Pentapetalae</taxon>
        <taxon>rosids</taxon>
        <taxon>fabids</taxon>
        <taxon>Fabales</taxon>
        <taxon>Fabaceae</taxon>
        <taxon>Papilionoideae</taxon>
        <taxon>50 kb inversion clade</taxon>
        <taxon>NPAAA clade</taxon>
        <taxon>Hologalegina</taxon>
        <taxon>IRL clade</taxon>
        <taxon>Trifolieae</taxon>
        <taxon>Trifolium</taxon>
    </lineage>
</organism>
<evidence type="ECO:0000313" key="1">
    <source>
        <dbReference type="EMBL" id="MCI79002.1"/>
    </source>
</evidence>
<proteinExistence type="predicted"/>
<name>A0A392UV52_9FABA</name>
<keyword evidence="2" id="KW-1185">Reference proteome</keyword>
<dbReference type="EMBL" id="LXQA010963879">
    <property type="protein sequence ID" value="MCI79002.1"/>
    <property type="molecule type" value="Genomic_DNA"/>
</dbReference>
<protein>
    <submittedName>
        <fullName evidence="1">Uncharacterized protein</fullName>
    </submittedName>
</protein>
<reference evidence="1 2" key="1">
    <citation type="journal article" date="2018" name="Front. Plant Sci.">
        <title>Red Clover (Trifolium pratense) and Zigzag Clover (T. medium) - A Picture of Genomic Similarities and Differences.</title>
        <authorList>
            <person name="Dluhosova J."/>
            <person name="Istvanek J."/>
            <person name="Nedelnik J."/>
            <person name="Repkova J."/>
        </authorList>
    </citation>
    <scope>NUCLEOTIDE SEQUENCE [LARGE SCALE GENOMIC DNA]</scope>
    <source>
        <strain evidence="2">cv. 10/8</strain>
        <tissue evidence="1">Leaf</tissue>
    </source>
</reference>
<evidence type="ECO:0000313" key="2">
    <source>
        <dbReference type="Proteomes" id="UP000265520"/>
    </source>
</evidence>
<comment type="caution">
    <text evidence="1">The sequence shown here is derived from an EMBL/GenBank/DDBJ whole genome shotgun (WGS) entry which is preliminary data.</text>
</comment>
<sequence>MGSSSFIHQGTPGHDAEDCWVLKYEVQ</sequence>
<dbReference type="AlphaFoldDB" id="A0A392UV52"/>
<gene>
    <name evidence="1" type="ORF">A2U01_0100273</name>
</gene>
<dbReference type="Proteomes" id="UP000265520">
    <property type="component" value="Unassembled WGS sequence"/>
</dbReference>
<accession>A0A392UV52</accession>